<comment type="caution">
    <text evidence="2">The sequence shown here is derived from an EMBL/GenBank/DDBJ whole genome shotgun (WGS) entry which is preliminary data.</text>
</comment>
<name>A0ABS4UIX5_9ACTN</name>
<dbReference type="EMBL" id="JAGINT010000001">
    <property type="protein sequence ID" value="MBP2351622.1"/>
    <property type="molecule type" value="Genomic_DNA"/>
</dbReference>
<dbReference type="Gene3D" id="3.30.379.10">
    <property type="entry name" value="Chitobiase/beta-hexosaminidase domain 2-like"/>
    <property type="match status" value="1"/>
</dbReference>
<keyword evidence="1" id="KW-0378">Hydrolase</keyword>
<reference evidence="2 3" key="1">
    <citation type="submission" date="2021-03" db="EMBL/GenBank/DDBJ databases">
        <title>Sequencing the genomes of 1000 actinobacteria strains.</title>
        <authorList>
            <person name="Klenk H.-P."/>
        </authorList>
    </citation>
    <scope>NUCLEOTIDE SEQUENCE [LARGE SCALE GENOMIC DNA]</scope>
    <source>
        <strain evidence="2 3">DSM 18824</strain>
    </source>
</reference>
<accession>A0ABS4UIX5</accession>
<sequence length="762" mass="84676">MSEHVSRRTVLRTGAVGGMAAAFAGVLPAGLAHAGRDHLHLAHRGRSTYAVLAGSKDAPMVRRAARELVDYLNRVTGAAIPLVDEHTVRSGYHDLIVVGVDNPLVDKFGRIDRGRLGDDGFAVRVRGKDVLITGPGPLGTLHGAYWFAETQLGVHWYAENTETVPSTSTIDLDTDPLNRDYVPRFRFRQLHYGEAFSAENRHHLRLNGRRDMYDLPQPADLNVWSGYWPEDRPAFFRDLVTDKTLIQDGNIQFMNPDARSQATATVIRLINERIARGENASLGIIQWDANPWHPDPASKAFIDAHGGAGCAAMLDFVNDLARRVRKVIPAARLETEAYQWSIQPPTQMTVEDNVVITFCPIYANRGKPIMDDANADQRTYLLGWTMIARNVVLWDYQTMFSSYLMPFPQWYDGFESLRQVAKLPQVQGLFIQGVWNTRGGDMASMRTWVLSRLAWDPSLDVRRTVREYLDGYYGAAAEHVEAYLQTLWDSKEANGPLSEGSQYMSRIYALDVVRAADGHFAKAAAAVQGNQELLDRLAVARFQLDYVIFMRAPSYLEDLAKAGQTWDLDLVNRKARAKRALQLTGMSRYAEGGGDVGKIVDEYDVNPVPPGDITPPAAVAGLPADQWADFQESRILIAAPWMTSLATDLKASNHRALRMDPNDSQWGVQFWLDQLGDGNWRLFVSVRADAGTLAAGTPVADIGVYPPFGNNVVKSAGDLAGGGYHEIELPGTYSRDSQHVLYLQNLSKVPALWIDRVFAIKV</sequence>
<dbReference type="RefSeq" id="WP_209694504.1">
    <property type="nucleotide sequence ID" value="NZ_BAAAVU010000013.1"/>
</dbReference>
<protein>
    <recommendedName>
        <fullName evidence="4">DUF4838 domain-containing protein</fullName>
    </recommendedName>
</protein>
<dbReference type="PANTHER" id="PTHR47406">
    <property type="entry name" value="COAGULATION FACTOR 5/8 TYPE, C-TERMINAL"/>
    <property type="match status" value="1"/>
</dbReference>
<dbReference type="InterPro" id="IPR032287">
    <property type="entry name" value="DUF4838"/>
</dbReference>
<evidence type="ECO:0008006" key="4">
    <source>
        <dbReference type="Google" id="ProtNLM"/>
    </source>
</evidence>
<dbReference type="Proteomes" id="UP000755585">
    <property type="component" value="Unassembled WGS sequence"/>
</dbReference>
<proteinExistence type="predicted"/>
<dbReference type="SUPFAM" id="SSF55545">
    <property type="entry name" value="beta-N-acetylhexosaminidase-like domain"/>
    <property type="match status" value="1"/>
</dbReference>
<dbReference type="InterPro" id="IPR029018">
    <property type="entry name" value="Hex-like_dom2"/>
</dbReference>
<dbReference type="PANTHER" id="PTHR47406:SF2">
    <property type="entry name" value="ALPHA GLUCURONIDASE N-TERMINAL DOMAIN-CONTAINING PROTEIN"/>
    <property type="match status" value="1"/>
</dbReference>
<gene>
    <name evidence="2" type="ORF">JOF29_002705</name>
</gene>
<keyword evidence="3" id="KW-1185">Reference proteome</keyword>
<organism evidence="2 3">
    <name type="scientific">Kribbella aluminosa</name>
    <dbReference type="NCBI Taxonomy" id="416017"/>
    <lineage>
        <taxon>Bacteria</taxon>
        <taxon>Bacillati</taxon>
        <taxon>Actinomycetota</taxon>
        <taxon>Actinomycetes</taxon>
        <taxon>Propionibacteriales</taxon>
        <taxon>Kribbellaceae</taxon>
        <taxon>Kribbella</taxon>
    </lineage>
</organism>
<dbReference type="InterPro" id="IPR006311">
    <property type="entry name" value="TAT_signal"/>
</dbReference>
<evidence type="ECO:0000313" key="3">
    <source>
        <dbReference type="Proteomes" id="UP000755585"/>
    </source>
</evidence>
<dbReference type="PROSITE" id="PS51318">
    <property type="entry name" value="TAT"/>
    <property type="match status" value="1"/>
</dbReference>
<dbReference type="Pfam" id="PF16126">
    <property type="entry name" value="DUF4838"/>
    <property type="match status" value="1"/>
</dbReference>
<evidence type="ECO:0000256" key="1">
    <source>
        <dbReference type="ARBA" id="ARBA00022801"/>
    </source>
</evidence>
<evidence type="ECO:0000313" key="2">
    <source>
        <dbReference type="EMBL" id="MBP2351622.1"/>
    </source>
</evidence>